<evidence type="ECO:0000256" key="2">
    <source>
        <dbReference type="SAM" id="MobiDB-lite"/>
    </source>
</evidence>
<dbReference type="InterPro" id="IPR016047">
    <property type="entry name" value="M23ase_b-sheet_dom"/>
</dbReference>
<name>A0AAJ1TH02_9BACL</name>
<dbReference type="Gene3D" id="6.10.250.3150">
    <property type="match status" value="1"/>
</dbReference>
<sequence length="348" mass="38499">MDNKRLVAVAVVCISVMSTLGSPVLAEKSKQESKNEQTKLESEKKTLEEEARKQDQEVQQLEQKLDDHYKEMNEQASLLAETEYKLELQEKKVKNLLRSMYTENYLYPLTQLFDANNLNDFVERYDFTIFFLNEQQRAVTELKETKQTAQEKKKTLADLGAKQDQVLKETQQKQEDLEAKITKLGKDIRTLKETEDQTELSDRDRTLIAPHDKVAKGSGQYMWPVGSGGGTITDTFGTRGGSHKGLDIAAPPKTPILAADSGEVSMVSSGGGYGNCIIISHGGGIQTRYAHISSGTILVKPGQSVSKGQQIAGVGNTGNVRGARGGYHLHFEVMINGVATNPSRYISR</sequence>
<accession>A0AAJ1TH02</accession>
<dbReference type="PANTHER" id="PTHR21666">
    <property type="entry name" value="PEPTIDASE-RELATED"/>
    <property type="match status" value="1"/>
</dbReference>
<dbReference type="InterPro" id="IPR011055">
    <property type="entry name" value="Dup_hybrid_motif"/>
</dbReference>
<keyword evidence="5" id="KW-1185">Reference proteome</keyword>
<reference evidence="4 5" key="1">
    <citation type="submission" date="2023-07" db="EMBL/GenBank/DDBJ databases">
        <title>Genomic Encyclopedia of Type Strains, Phase IV (KMG-IV): sequencing the most valuable type-strain genomes for metagenomic binning, comparative biology and taxonomic classification.</title>
        <authorList>
            <person name="Goeker M."/>
        </authorList>
    </citation>
    <scope>NUCLEOTIDE SEQUENCE [LARGE SCALE GENOMIC DNA]</scope>
    <source>
        <strain evidence="4 5">DSM 46876</strain>
    </source>
</reference>
<dbReference type="CDD" id="cd12797">
    <property type="entry name" value="M23_peptidase"/>
    <property type="match status" value="1"/>
</dbReference>
<organism evidence="4 5">
    <name type="scientific">Croceifilum oryzae</name>
    <dbReference type="NCBI Taxonomy" id="1553429"/>
    <lineage>
        <taxon>Bacteria</taxon>
        <taxon>Bacillati</taxon>
        <taxon>Bacillota</taxon>
        <taxon>Bacilli</taxon>
        <taxon>Bacillales</taxon>
        <taxon>Thermoactinomycetaceae</taxon>
        <taxon>Croceifilum</taxon>
    </lineage>
</organism>
<comment type="caution">
    <text evidence="4">The sequence shown here is derived from an EMBL/GenBank/DDBJ whole genome shotgun (WGS) entry which is preliminary data.</text>
</comment>
<proteinExistence type="predicted"/>
<evidence type="ECO:0000313" key="4">
    <source>
        <dbReference type="EMBL" id="MDQ0415924.1"/>
    </source>
</evidence>
<keyword evidence="4" id="KW-0378">Hydrolase</keyword>
<dbReference type="GO" id="GO:0004222">
    <property type="term" value="F:metalloendopeptidase activity"/>
    <property type="evidence" value="ECO:0007669"/>
    <property type="project" value="TreeGrafter"/>
</dbReference>
<dbReference type="EMBL" id="JAUSUV010000001">
    <property type="protein sequence ID" value="MDQ0415924.1"/>
    <property type="molecule type" value="Genomic_DNA"/>
</dbReference>
<dbReference type="RefSeq" id="WP_307249912.1">
    <property type="nucleotide sequence ID" value="NZ_JAUSUV010000001.1"/>
</dbReference>
<dbReference type="Gene3D" id="2.70.70.10">
    <property type="entry name" value="Glucose Permease (Domain IIA)"/>
    <property type="match status" value="1"/>
</dbReference>
<evidence type="ECO:0000256" key="1">
    <source>
        <dbReference type="SAM" id="Coils"/>
    </source>
</evidence>
<dbReference type="SUPFAM" id="SSF51261">
    <property type="entry name" value="Duplicated hybrid motif"/>
    <property type="match status" value="1"/>
</dbReference>
<feature type="domain" description="M23ase beta-sheet core" evidence="3">
    <location>
        <begin position="242"/>
        <end position="342"/>
    </location>
</feature>
<dbReference type="Proteomes" id="UP001238450">
    <property type="component" value="Unassembled WGS sequence"/>
</dbReference>
<protein>
    <submittedName>
        <fullName evidence="4">Murein DD-endopeptidase MepM/ murein hydrolase activator NlpD</fullName>
    </submittedName>
</protein>
<keyword evidence="1" id="KW-0175">Coiled coil</keyword>
<evidence type="ECO:0000259" key="3">
    <source>
        <dbReference type="Pfam" id="PF01551"/>
    </source>
</evidence>
<gene>
    <name evidence="4" type="ORF">J2Z48_000082</name>
</gene>
<dbReference type="Pfam" id="PF01551">
    <property type="entry name" value="Peptidase_M23"/>
    <property type="match status" value="1"/>
</dbReference>
<dbReference type="PANTHER" id="PTHR21666:SF270">
    <property type="entry name" value="MUREIN HYDROLASE ACTIVATOR ENVC"/>
    <property type="match status" value="1"/>
</dbReference>
<feature type="compositionally biased region" description="Basic and acidic residues" evidence="2">
    <location>
        <begin position="27"/>
        <end position="55"/>
    </location>
</feature>
<feature type="region of interest" description="Disordered" evidence="2">
    <location>
        <begin position="26"/>
        <end position="55"/>
    </location>
</feature>
<evidence type="ECO:0000313" key="5">
    <source>
        <dbReference type="Proteomes" id="UP001238450"/>
    </source>
</evidence>
<feature type="coiled-coil region" evidence="1">
    <location>
        <begin position="132"/>
        <end position="194"/>
    </location>
</feature>
<dbReference type="InterPro" id="IPR050570">
    <property type="entry name" value="Cell_wall_metabolism_enzyme"/>
</dbReference>
<dbReference type="AlphaFoldDB" id="A0AAJ1TH02"/>